<protein>
    <submittedName>
        <fullName evidence="1">Uncharacterized protein</fullName>
    </submittedName>
</protein>
<dbReference type="EMBL" id="NHYE01005201">
    <property type="protein sequence ID" value="PPQ76046.1"/>
    <property type="molecule type" value="Genomic_DNA"/>
</dbReference>
<evidence type="ECO:0000313" key="1">
    <source>
        <dbReference type="EMBL" id="PPQ76046.1"/>
    </source>
</evidence>
<keyword evidence="2" id="KW-1185">Reference proteome</keyword>
<name>A0A409WC34_9AGAR</name>
<sequence length="188" mass="22076">MSVQKPLPPTFRSLYRLFLRTASASVLHQSSARQNLRARWRPIFDEGAKVTQEFQNKSEGASPEWIRSREIWLNTWNKRLDHTLELLYNSSQTRGQPHKITRNLAFITGLERRRIVGKFKRLPRWDPTSKKYEPLTPAKLKALHKKNDEEKFQDHTLKALDEVIRMAEAFSGLTLGRNDVTLRRMPEL</sequence>
<proteinExistence type="predicted"/>
<organism evidence="1 2">
    <name type="scientific">Gymnopilus dilepis</name>
    <dbReference type="NCBI Taxonomy" id="231916"/>
    <lineage>
        <taxon>Eukaryota</taxon>
        <taxon>Fungi</taxon>
        <taxon>Dikarya</taxon>
        <taxon>Basidiomycota</taxon>
        <taxon>Agaricomycotina</taxon>
        <taxon>Agaricomycetes</taxon>
        <taxon>Agaricomycetidae</taxon>
        <taxon>Agaricales</taxon>
        <taxon>Agaricineae</taxon>
        <taxon>Hymenogastraceae</taxon>
        <taxon>Gymnopilus</taxon>
    </lineage>
</organism>
<reference evidence="1 2" key="1">
    <citation type="journal article" date="2018" name="Evol. Lett.">
        <title>Horizontal gene cluster transfer increased hallucinogenic mushroom diversity.</title>
        <authorList>
            <person name="Reynolds H.T."/>
            <person name="Vijayakumar V."/>
            <person name="Gluck-Thaler E."/>
            <person name="Korotkin H.B."/>
            <person name="Matheny P.B."/>
            <person name="Slot J.C."/>
        </authorList>
    </citation>
    <scope>NUCLEOTIDE SEQUENCE [LARGE SCALE GENOMIC DNA]</scope>
    <source>
        <strain evidence="1 2">SRW20</strain>
    </source>
</reference>
<dbReference type="InParanoid" id="A0A409WC34"/>
<dbReference type="Proteomes" id="UP000284706">
    <property type="component" value="Unassembled WGS sequence"/>
</dbReference>
<evidence type="ECO:0000313" key="2">
    <source>
        <dbReference type="Proteomes" id="UP000284706"/>
    </source>
</evidence>
<gene>
    <name evidence="1" type="ORF">CVT26_005380</name>
</gene>
<dbReference type="AlphaFoldDB" id="A0A409WC34"/>
<dbReference type="OrthoDB" id="2770090at2759"/>
<accession>A0A409WC34</accession>
<comment type="caution">
    <text evidence="1">The sequence shown here is derived from an EMBL/GenBank/DDBJ whole genome shotgun (WGS) entry which is preliminary data.</text>
</comment>